<feature type="non-terminal residue" evidence="2">
    <location>
        <position position="1"/>
    </location>
</feature>
<protein>
    <submittedName>
        <fullName evidence="2">Uncharacterized protein</fullName>
    </submittedName>
</protein>
<accession>A0A4V1IS29</accession>
<feature type="region of interest" description="Disordered" evidence="1">
    <location>
        <begin position="351"/>
        <end position="393"/>
    </location>
</feature>
<reference evidence="3" key="1">
    <citation type="journal article" date="2018" name="Nat. Microbiol.">
        <title>Leveraging single-cell genomics to expand the fungal tree of life.</title>
        <authorList>
            <person name="Ahrendt S.R."/>
            <person name="Quandt C.A."/>
            <person name="Ciobanu D."/>
            <person name="Clum A."/>
            <person name="Salamov A."/>
            <person name="Andreopoulos B."/>
            <person name="Cheng J.F."/>
            <person name="Woyke T."/>
            <person name="Pelin A."/>
            <person name="Henrissat B."/>
            <person name="Reynolds N.K."/>
            <person name="Benny G.L."/>
            <person name="Smith M.E."/>
            <person name="James T.Y."/>
            <person name="Grigoriev I.V."/>
        </authorList>
    </citation>
    <scope>NUCLEOTIDE SEQUENCE [LARGE SCALE GENOMIC DNA]</scope>
</reference>
<proteinExistence type="predicted"/>
<keyword evidence="3" id="KW-1185">Reference proteome</keyword>
<gene>
    <name evidence="2" type="ORF">BDK51DRAFT_49803</name>
</gene>
<evidence type="ECO:0000313" key="2">
    <source>
        <dbReference type="EMBL" id="RKO92117.1"/>
    </source>
</evidence>
<dbReference type="Proteomes" id="UP000269721">
    <property type="component" value="Unassembled WGS sequence"/>
</dbReference>
<evidence type="ECO:0000313" key="3">
    <source>
        <dbReference type="Proteomes" id="UP000269721"/>
    </source>
</evidence>
<dbReference type="AlphaFoldDB" id="A0A4V1IS29"/>
<dbReference type="EMBL" id="KZ994774">
    <property type="protein sequence ID" value="RKO92117.1"/>
    <property type="molecule type" value="Genomic_DNA"/>
</dbReference>
<sequence length="451" mass="47242">RLIAIIGDDGADASTEAHNLDFIDEFGEDADPDDWAALRIENESINSDLTEDQKEAIKDDLMIQERIEAVGSIDKSKSAGAARDTSASSFEDANVIFANHALASTDLAADELEVGGAPSAAEPPCASPPDRSRTSRFFRPVLNLDRASEKQTSPGAAADSAAKIVRSCNDGLASGSGSSSHCPAKVGGFIEPKSAGDTFANFADATPNFANVAALASGNSAADVLDVDGSPPAVEPSCIPPPDRGTTNTFFRRVFHLDRQRKQQPKSGVPAADSAITIVLSHADAIPVSSASSSLQSVNVSSAAIVSSSASLVGVHRFDPPPPQPPDAAAAPHRTLGTSFRILFHVAPRRRRPVTEAPRTSLPPVPHPPGRVMGRLRSQDSSPTLPSDSPPPRHCAFEDVDIDANTRAARVVGRAEKIRIAFKNAWRFGTGRVVVAHAERTAAQTAVAAAI</sequence>
<organism evidence="2 3">
    <name type="scientific">Blyttiomyces helicus</name>
    <dbReference type="NCBI Taxonomy" id="388810"/>
    <lineage>
        <taxon>Eukaryota</taxon>
        <taxon>Fungi</taxon>
        <taxon>Fungi incertae sedis</taxon>
        <taxon>Chytridiomycota</taxon>
        <taxon>Chytridiomycota incertae sedis</taxon>
        <taxon>Chytridiomycetes</taxon>
        <taxon>Chytridiomycetes incertae sedis</taxon>
        <taxon>Blyttiomyces</taxon>
    </lineage>
</organism>
<name>A0A4V1IS29_9FUNG</name>
<evidence type="ECO:0000256" key="1">
    <source>
        <dbReference type="SAM" id="MobiDB-lite"/>
    </source>
</evidence>